<evidence type="ECO:0000259" key="1">
    <source>
        <dbReference type="Pfam" id="PF24847"/>
    </source>
</evidence>
<reference evidence="3" key="2">
    <citation type="submission" date="2025-08" db="UniProtKB">
        <authorList>
            <consortium name="RefSeq"/>
        </authorList>
    </citation>
    <scope>IDENTIFICATION</scope>
    <source>
        <tissue evidence="3">Leaf</tissue>
    </source>
</reference>
<gene>
    <name evidence="3" type="primary">LOC110782576</name>
</gene>
<dbReference type="InterPro" id="IPR056139">
    <property type="entry name" value="DUF7722"/>
</dbReference>
<dbReference type="GeneID" id="110782576"/>
<sequence length="101" mass="11951">MAALKWHFNTAFTHSLVHTPDQKQESQTVQKVNLQAKENDVSTFQMPLHYPRYKKADYEKMEEWKVDMLLNQYGLDHHVKGTLVDTKRKFAMGAFLWPDQL</sequence>
<dbReference type="PANTHER" id="PTHR33513">
    <property type="entry name" value="OS06G0523300 PROTEIN"/>
    <property type="match status" value="1"/>
</dbReference>
<dbReference type="Pfam" id="PF24847">
    <property type="entry name" value="DUF7722"/>
    <property type="match status" value="1"/>
</dbReference>
<feature type="domain" description="DUF7722" evidence="1">
    <location>
        <begin position="50"/>
        <end position="98"/>
    </location>
</feature>
<name>A0A9R0I4P5_SPIOL</name>
<evidence type="ECO:0000313" key="2">
    <source>
        <dbReference type="Proteomes" id="UP000813463"/>
    </source>
</evidence>
<dbReference type="KEGG" id="soe:110782576"/>
<keyword evidence="2" id="KW-1185">Reference proteome</keyword>
<reference evidence="2" key="1">
    <citation type="journal article" date="2021" name="Nat. Commun.">
        <title>Genomic analyses provide insights into spinach domestication and the genetic basis of agronomic traits.</title>
        <authorList>
            <person name="Cai X."/>
            <person name="Sun X."/>
            <person name="Xu C."/>
            <person name="Sun H."/>
            <person name="Wang X."/>
            <person name="Ge C."/>
            <person name="Zhang Z."/>
            <person name="Wang Q."/>
            <person name="Fei Z."/>
            <person name="Jiao C."/>
            <person name="Wang Q."/>
        </authorList>
    </citation>
    <scope>NUCLEOTIDE SEQUENCE [LARGE SCALE GENOMIC DNA]</scope>
    <source>
        <strain evidence="2">cv. Varoflay</strain>
    </source>
</reference>
<evidence type="ECO:0000313" key="3">
    <source>
        <dbReference type="RefSeq" id="XP_021842433.2"/>
    </source>
</evidence>
<organism evidence="2 3">
    <name type="scientific">Spinacia oleracea</name>
    <name type="common">Spinach</name>
    <dbReference type="NCBI Taxonomy" id="3562"/>
    <lineage>
        <taxon>Eukaryota</taxon>
        <taxon>Viridiplantae</taxon>
        <taxon>Streptophyta</taxon>
        <taxon>Embryophyta</taxon>
        <taxon>Tracheophyta</taxon>
        <taxon>Spermatophyta</taxon>
        <taxon>Magnoliopsida</taxon>
        <taxon>eudicotyledons</taxon>
        <taxon>Gunneridae</taxon>
        <taxon>Pentapetalae</taxon>
        <taxon>Caryophyllales</taxon>
        <taxon>Chenopodiaceae</taxon>
        <taxon>Chenopodioideae</taxon>
        <taxon>Anserineae</taxon>
        <taxon>Spinacia</taxon>
    </lineage>
</organism>
<dbReference type="PANTHER" id="PTHR33513:SF21">
    <property type="entry name" value="JMJN DOMAIN-CONTAINING PROTEIN"/>
    <property type="match status" value="1"/>
</dbReference>
<proteinExistence type="predicted"/>
<dbReference type="Proteomes" id="UP000813463">
    <property type="component" value="Chromosome 4"/>
</dbReference>
<dbReference type="RefSeq" id="XP_021842433.2">
    <property type="nucleotide sequence ID" value="XM_021986741.2"/>
</dbReference>
<protein>
    <recommendedName>
        <fullName evidence="1">DUF7722 domain-containing protein</fullName>
    </recommendedName>
</protein>
<dbReference type="AlphaFoldDB" id="A0A9R0I4P5"/>
<accession>A0A9R0I4P5</accession>